<name>A0A3B0YHU4_9ZZZZ</name>
<organism evidence="2">
    <name type="scientific">hydrothermal vent metagenome</name>
    <dbReference type="NCBI Taxonomy" id="652676"/>
    <lineage>
        <taxon>unclassified sequences</taxon>
        <taxon>metagenomes</taxon>
        <taxon>ecological metagenomes</taxon>
    </lineage>
</organism>
<dbReference type="PANTHER" id="PTHR12697">
    <property type="entry name" value="PBS LYASE HEAT-LIKE PROTEIN"/>
    <property type="match status" value="1"/>
</dbReference>
<dbReference type="InterPro" id="IPR016024">
    <property type="entry name" value="ARM-type_fold"/>
</dbReference>
<dbReference type="Gene3D" id="1.25.10.10">
    <property type="entry name" value="Leucine-rich Repeat Variant"/>
    <property type="match status" value="3"/>
</dbReference>
<dbReference type="PROSITE" id="PS50077">
    <property type="entry name" value="HEAT_REPEAT"/>
    <property type="match status" value="1"/>
</dbReference>
<gene>
    <name evidence="2" type="ORF">MNBD_GAMMA12-1143</name>
</gene>
<dbReference type="AlphaFoldDB" id="A0A3B0YHU4"/>
<evidence type="ECO:0000256" key="1">
    <source>
        <dbReference type="ARBA" id="ARBA00045876"/>
    </source>
</evidence>
<dbReference type="GO" id="GO:0016491">
    <property type="term" value="F:oxidoreductase activity"/>
    <property type="evidence" value="ECO:0007669"/>
    <property type="project" value="TreeGrafter"/>
</dbReference>
<accession>A0A3B0YHU4</accession>
<dbReference type="InterPro" id="IPR011989">
    <property type="entry name" value="ARM-like"/>
</dbReference>
<dbReference type="PANTHER" id="PTHR12697:SF5">
    <property type="entry name" value="DEOXYHYPUSINE HYDROXYLASE"/>
    <property type="match status" value="1"/>
</dbReference>
<dbReference type="InterPro" id="IPR021133">
    <property type="entry name" value="HEAT_type_2"/>
</dbReference>
<dbReference type="SUPFAM" id="SSF48371">
    <property type="entry name" value="ARM repeat"/>
    <property type="match status" value="1"/>
</dbReference>
<proteinExistence type="predicted"/>
<dbReference type="SMART" id="SM00567">
    <property type="entry name" value="EZ_HEAT"/>
    <property type="match status" value="5"/>
</dbReference>
<dbReference type="InterPro" id="IPR004155">
    <property type="entry name" value="PBS_lyase_HEAT"/>
</dbReference>
<sequence>MNTCTIARLFKSFAVLLVLTFVSVTVVAENSIQYQVDQSKFDAEVKELLVDLKHKDAAKRRNAAYAFSVKRNVLKKQEKTQAVLVLINTLKDTDPSVRKVVAKTLGALGRKNAVPPLIKALQDKSWDVRRYAAMGLTSLGDTRASKHITKLIKNDLNSTVKWFSAIYFRNVKDKKEVPSLMALLNNTKLSINVRESAAHALGGIGDSRATSVLIKALKEKNHTLRARAAIALGEIGDGKAIPAIASVLRDKNREVRLFATIGLTEYKNPKVIPHLVKMLKDKDASIRKEAVKGLKKYPNKKVAKQALLKSSSKK</sequence>
<dbReference type="EMBL" id="UOFL01000070">
    <property type="protein sequence ID" value="VAW74852.1"/>
    <property type="molecule type" value="Genomic_DNA"/>
</dbReference>
<evidence type="ECO:0000313" key="2">
    <source>
        <dbReference type="EMBL" id="VAW74852.1"/>
    </source>
</evidence>
<protein>
    <recommendedName>
        <fullName evidence="3">HEAT repeat domain-containing protein</fullName>
    </recommendedName>
</protein>
<reference evidence="2" key="1">
    <citation type="submission" date="2018-06" db="EMBL/GenBank/DDBJ databases">
        <authorList>
            <person name="Zhirakovskaya E."/>
        </authorList>
    </citation>
    <scope>NUCLEOTIDE SEQUENCE</scope>
</reference>
<comment type="function">
    <text evidence="1">Catalyzes the hydroxylation of the N(6)-(4-aminobutyl)-L-lysine intermediate produced by deoxyhypusine synthase/DHPS on a critical lysine of the eukaryotic translation initiation factor 5A/eIF-5A. This is the second step of the post-translational modification of that lysine into an unusual amino acid residue named hypusine. Hypusination is unique to mature eIF-5A factor and is essential for its function.</text>
</comment>
<dbReference type="Pfam" id="PF13646">
    <property type="entry name" value="HEAT_2"/>
    <property type="match status" value="2"/>
</dbReference>
<evidence type="ECO:0008006" key="3">
    <source>
        <dbReference type="Google" id="ProtNLM"/>
    </source>
</evidence>